<organism evidence="1 2">
    <name type="scientific">Paramarasmius palmivorus</name>
    <dbReference type="NCBI Taxonomy" id="297713"/>
    <lineage>
        <taxon>Eukaryota</taxon>
        <taxon>Fungi</taxon>
        <taxon>Dikarya</taxon>
        <taxon>Basidiomycota</taxon>
        <taxon>Agaricomycotina</taxon>
        <taxon>Agaricomycetes</taxon>
        <taxon>Agaricomycetidae</taxon>
        <taxon>Agaricales</taxon>
        <taxon>Marasmiineae</taxon>
        <taxon>Marasmiaceae</taxon>
        <taxon>Paramarasmius</taxon>
    </lineage>
</organism>
<protein>
    <submittedName>
        <fullName evidence="1">Uncharacterized protein</fullName>
    </submittedName>
</protein>
<comment type="caution">
    <text evidence="1">The sequence shown here is derived from an EMBL/GenBank/DDBJ whole genome shotgun (WGS) entry which is preliminary data.</text>
</comment>
<reference evidence="1 2" key="1">
    <citation type="submission" date="2024-01" db="EMBL/GenBank/DDBJ databases">
        <title>A draft genome for a cacao thread blight-causing isolate of Paramarasmius palmivorus.</title>
        <authorList>
            <person name="Baruah I.K."/>
            <person name="Bukari Y."/>
            <person name="Amoako-Attah I."/>
            <person name="Meinhardt L.W."/>
            <person name="Bailey B.A."/>
            <person name="Cohen S.P."/>
        </authorList>
    </citation>
    <scope>NUCLEOTIDE SEQUENCE [LARGE SCALE GENOMIC DNA]</scope>
    <source>
        <strain evidence="1 2">GH-12</strain>
    </source>
</reference>
<gene>
    <name evidence="1" type="ORF">VNI00_013998</name>
</gene>
<keyword evidence="2" id="KW-1185">Reference proteome</keyword>
<evidence type="ECO:0000313" key="2">
    <source>
        <dbReference type="Proteomes" id="UP001383192"/>
    </source>
</evidence>
<evidence type="ECO:0000313" key="1">
    <source>
        <dbReference type="EMBL" id="KAK7030888.1"/>
    </source>
</evidence>
<accession>A0AAW0BXD0</accession>
<name>A0AAW0BXD0_9AGAR</name>
<dbReference type="AlphaFoldDB" id="A0AAW0BXD0"/>
<proteinExistence type="predicted"/>
<dbReference type="Proteomes" id="UP001383192">
    <property type="component" value="Unassembled WGS sequence"/>
</dbReference>
<sequence>MHPYSTIDRPCDLYYKVTLEKGERGFLNGPLDMQLTAEHAKGADILEITEAYRDVGQSELPNPPVTKELKRDDDIDRLVDTLHRKLMSIPMESPAGSEDIYQMKTYIQWENDGGSIAWANRGKLGCTEETRSLTKPDEKQKKDFVCAVDIINKLVKERKDWQDESEVKVTEEDLEGAVETVDELANMAK</sequence>
<dbReference type="EMBL" id="JAYKXP010000074">
    <property type="protein sequence ID" value="KAK7030888.1"/>
    <property type="molecule type" value="Genomic_DNA"/>
</dbReference>